<reference evidence="2 3" key="1">
    <citation type="submission" date="2016-10" db="EMBL/GenBank/DDBJ databases">
        <authorList>
            <person name="de Groot N.N."/>
        </authorList>
    </citation>
    <scope>NUCLEOTIDE SEQUENCE [LARGE SCALE GENOMIC DNA]</scope>
    <source>
        <strain evidence="2 3">CGMCC 1.5337</strain>
    </source>
</reference>
<feature type="region of interest" description="Disordered" evidence="1">
    <location>
        <begin position="9"/>
        <end position="34"/>
    </location>
</feature>
<accession>A0A1I0MXF6</accession>
<evidence type="ECO:0000313" key="2">
    <source>
        <dbReference type="EMBL" id="SEV93340.1"/>
    </source>
</evidence>
<dbReference type="EMBL" id="FOJA01000001">
    <property type="protein sequence ID" value="SEV93340.1"/>
    <property type="molecule type" value="Genomic_DNA"/>
</dbReference>
<evidence type="ECO:0000313" key="3">
    <source>
        <dbReference type="Proteomes" id="UP000198518"/>
    </source>
</evidence>
<gene>
    <name evidence="2" type="ORF">SAMN04487945_0443</name>
</gene>
<keyword evidence="3" id="KW-1185">Reference proteome</keyword>
<name>A0A1I0MXF6_9EURY</name>
<sequence>MVFLTAGCLSPAAAPQDSPSTTDTVPTTTEPTTSRTVTTTVCGWSCLDDQPDPHHSVQLENNWNQRVDVHVRVIRSGTNTTVHNETYALEPGSERTAYDVAEIEPEGIETFDVAITALNTTENTEIRTTKCFGNAFARIRDDGALFASYSIC</sequence>
<evidence type="ECO:0000256" key="1">
    <source>
        <dbReference type="SAM" id="MobiDB-lite"/>
    </source>
</evidence>
<dbReference type="Proteomes" id="UP000198518">
    <property type="component" value="Unassembled WGS sequence"/>
</dbReference>
<proteinExistence type="predicted"/>
<organism evidence="2 3">
    <name type="scientific">Halobacterium jilantaiense</name>
    <dbReference type="NCBI Taxonomy" id="355548"/>
    <lineage>
        <taxon>Archaea</taxon>
        <taxon>Methanobacteriati</taxon>
        <taxon>Methanobacteriota</taxon>
        <taxon>Stenosarchaea group</taxon>
        <taxon>Halobacteria</taxon>
        <taxon>Halobacteriales</taxon>
        <taxon>Halobacteriaceae</taxon>
        <taxon>Halobacterium</taxon>
    </lineage>
</organism>
<dbReference type="AlphaFoldDB" id="A0A1I0MXF6"/>
<protein>
    <submittedName>
        <fullName evidence="2">Uncharacterized protein</fullName>
    </submittedName>
</protein>
<feature type="compositionally biased region" description="Low complexity" evidence="1">
    <location>
        <begin position="18"/>
        <end position="34"/>
    </location>
</feature>